<reference evidence="21 22" key="2">
    <citation type="journal article" date="2014" name="Curr. Biol.">
        <title>Symbiont-Supplemented Maternal Investment Underpinning Host's Ecological Adaptation.</title>
        <authorList>
            <person name="Kaiwa N."/>
            <person name="Hosokawa T."/>
            <person name="Nikoh N."/>
            <person name="Tanahashi M."/>
            <person name="Moriyama M."/>
            <person name="Meng X.Y."/>
            <person name="Maeda T."/>
            <person name="Yamaguchi K."/>
            <person name="Shigenobu S."/>
            <person name="Ito M."/>
            <person name="Fukatsu T."/>
        </authorList>
    </citation>
    <scope>NUCLEOTIDE SEQUENCE [LARGE SCALE GENOMIC DNA]</scope>
    <source>
        <strain evidence="21 22">UwTKB</strain>
    </source>
</reference>
<keyword evidence="11 19" id="KW-0472">Membrane</keyword>
<dbReference type="Pfam" id="PF00510">
    <property type="entry name" value="COX3"/>
    <property type="match status" value="1"/>
</dbReference>
<dbReference type="InterPro" id="IPR014206">
    <property type="entry name" value="Cyt_c_ubiqinol_oxidase_su3"/>
</dbReference>
<evidence type="ECO:0000256" key="18">
    <source>
        <dbReference type="RuleBase" id="RU003376"/>
    </source>
</evidence>
<evidence type="ECO:0000256" key="19">
    <source>
        <dbReference type="SAM" id="Phobius"/>
    </source>
</evidence>
<dbReference type="PANTHER" id="PTHR11403">
    <property type="entry name" value="CYTOCHROME C OXIDASE SUBUNIT III"/>
    <property type="match status" value="1"/>
</dbReference>
<dbReference type="FunFam" id="1.20.120.80:FF:000001">
    <property type="entry name" value="Cytochrome (Ubi)quinol oxidase subunit III"/>
    <property type="match status" value="1"/>
</dbReference>
<evidence type="ECO:0000256" key="11">
    <source>
        <dbReference type="ARBA" id="ARBA00023136"/>
    </source>
</evidence>
<evidence type="ECO:0000256" key="3">
    <source>
        <dbReference type="ARBA" id="ARBA00011700"/>
    </source>
</evidence>
<dbReference type="GO" id="GO:0009486">
    <property type="term" value="F:cytochrome bo3 ubiquinol oxidase activity"/>
    <property type="evidence" value="ECO:0007669"/>
    <property type="project" value="InterPro"/>
</dbReference>
<keyword evidence="7 18" id="KW-0812">Transmembrane</keyword>
<evidence type="ECO:0000256" key="16">
    <source>
        <dbReference type="ARBA" id="ARBA00032717"/>
    </source>
</evidence>
<evidence type="ECO:0000256" key="6">
    <source>
        <dbReference type="ARBA" id="ARBA00022475"/>
    </source>
</evidence>
<keyword evidence="9 19" id="KW-1133">Transmembrane helix</keyword>
<feature type="transmembrane region" description="Helical" evidence="19">
    <location>
        <begin position="21"/>
        <end position="42"/>
    </location>
</feature>
<feature type="transmembrane region" description="Helical" evidence="19">
    <location>
        <begin position="89"/>
        <end position="107"/>
    </location>
</feature>
<dbReference type="RefSeq" id="WP_041063406.1">
    <property type="nucleotide sequence ID" value="NZ_AP014521.1"/>
</dbReference>
<evidence type="ECO:0000313" key="22">
    <source>
        <dbReference type="Proteomes" id="UP000031627"/>
    </source>
</evidence>
<keyword evidence="22" id="KW-1185">Reference proteome</keyword>
<proteinExistence type="inferred from homology"/>
<dbReference type="InterPro" id="IPR013833">
    <property type="entry name" value="Cyt_c_oxidase_su3_a-hlx"/>
</dbReference>
<feature type="domain" description="Heme-copper oxidase subunit III family profile" evidence="20">
    <location>
        <begin position="1"/>
        <end position="195"/>
    </location>
</feature>
<dbReference type="STRING" id="1410383.TGUWTKB_5990"/>
<evidence type="ECO:0000256" key="2">
    <source>
        <dbReference type="ARBA" id="ARBA00010581"/>
    </source>
</evidence>
<dbReference type="AlphaFoldDB" id="A0A090AK66"/>
<dbReference type="HOGENOM" id="CLU_044071_3_0_6"/>
<dbReference type="GO" id="GO:0004129">
    <property type="term" value="F:cytochrome-c oxidase activity"/>
    <property type="evidence" value="ECO:0007669"/>
    <property type="project" value="InterPro"/>
</dbReference>
<evidence type="ECO:0000256" key="7">
    <source>
        <dbReference type="ARBA" id="ARBA00022692"/>
    </source>
</evidence>
<evidence type="ECO:0000256" key="12">
    <source>
        <dbReference type="ARBA" id="ARBA00025694"/>
    </source>
</evidence>
<sequence length="196" mass="22260">MQNNLLHSRSSSIDDKKIFGFWTYLMSDCILFATLFATYAVLVSNTAGGPSGKDIFSLKFVFFETVILLLSSLTCGLSVIYAKNKIKSFVYLWLLMTLLLGISFIGMESYEFYHLIAKGYVPSKSSFLSSFFLLVGTHAIHVTTGIFWILLLISHITKNGLNRNNNTRLICFSLFWHFLDLIWICVFSLVYLIGTI</sequence>
<evidence type="ECO:0000256" key="17">
    <source>
        <dbReference type="ARBA" id="ARBA00077247"/>
    </source>
</evidence>
<evidence type="ECO:0000259" key="20">
    <source>
        <dbReference type="PROSITE" id="PS50253"/>
    </source>
</evidence>
<name>A0A090AK66_9ENTR</name>
<evidence type="ECO:0000256" key="1">
    <source>
        <dbReference type="ARBA" id="ARBA00004651"/>
    </source>
</evidence>
<dbReference type="SUPFAM" id="SSF81452">
    <property type="entry name" value="Cytochrome c oxidase subunit III-like"/>
    <property type="match status" value="1"/>
</dbReference>
<protein>
    <recommendedName>
        <fullName evidence="4">Cytochrome bo(3) ubiquinol oxidase subunit 3</fullName>
    </recommendedName>
    <alternativeName>
        <fullName evidence="15">Cytochrome o ubiquinol oxidase subunit 3</fullName>
    </alternativeName>
    <alternativeName>
        <fullName evidence="13">Oxidase bo(3) subunit 3</fullName>
    </alternativeName>
    <alternativeName>
        <fullName evidence="17">Ubiquinol oxidase chain C</fullName>
    </alternativeName>
    <alternativeName>
        <fullName evidence="16">Ubiquinol oxidase polypeptide III</fullName>
    </alternativeName>
    <alternativeName>
        <fullName evidence="14">Ubiquinol oxidase subunit 3</fullName>
    </alternativeName>
</protein>
<keyword evidence="5" id="KW-0813">Transport</keyword>
<gene>
    <name evidence="21" type="primary">cyoC</name>
    <name evidence="21" type="ORF">TGUWTKB_5990</name>
</gene>
<evidence type="ECO:0000256" key="14">
    <source>
        <dbReference type="ARBA" id="ARBA00031884"/>
    </source>
</evidence>
<feature type="transmembrane region" description="Helical" evidence="19">
    <location>
        <begin position="127"/>
        <end position="153"/>
    </location>
</feature>
<dbReference type="PROSITE" id="PS50253">
    <property type="entry name" value="COX3"/>
    <property type="match status" value="1"/>
</dbReference>
<comment type="subunit">
    <text evidence="3">Heterooctamer of two A chains, two B chains, two C chains and two D chains.</text>
</comment>
<accession>A0A090AK66</accession>
<evidence type="ECO:0000256" key="13">
    <source>
        <dbReference type="ARBA" id="ARBA00030072"/>
    </source>
</evidence>
<evidence type="ECO:0000256" key="8">
    <source>
        <dbReference type="ARBA" id="ARBA00022982"/>
    </source>
</evidence>
<feature type="transmembrane region" description="Helical" evidence="19">
    <location>
        <begin position="174"/>
        <end position="194"/>
    </location>
</feature>
<dbReference type="KEGG" id="sbw:TGUWTKB_5990"/>
<comment type="subcellular location">
    <subcellularLocation>
        <location evidence="1 18">Cell membrane</location>
        <topology evidence="1 18">Multi-pass membrane protein</topology>
    </subcellularLocation>
</comment>
<dbReference type="InterPro" id="IPR035973">
    <property type="entry name" value="Cyt_c_oxidase_su3-like_sf"/>
</dbReference>
<dbReference type="GO" id="GO:0019646">
    <property type="term" value="P:aerobic electron transport chain"/>
    <property type="evidence" value="ECO:0007669"/>
    <property type="project" value="InterPro"/>
</dbReference>
<dbReference type="EMBL" id="AP014521">
    <property type="protein sequence ID" value="BAP58823.1"/>
    <property type="molecule type" value="Genomic_DNA"/>
</dbReference>
<keyword evidence="6" id="KW-1003">Cell membrane</keyword>
<dbReference type="GO" id="GO:0005886">
    <property type="term" value="C:plasma membrane"/>
    <property type="evidence" value="ECO:0007669"/>
    <property type="project" value="UniProtKB-SubCell"/>
</dbReference>
<comment type="function">
    <text evidence="12">Cytochrome bo(3) ubiquinol terminal oxidase is the component of the aerobic respiratory chain of E.coli that predominates when cells are grown at high aeration. Has proton pump activity across the membrane in addition to electron transfer, pumping 2 protons/electron.</text>
</comment>
<evidence type="ECO:0000313" key="21">
    <source>
        <dbReference type="EMBL" id="BAP58823.1"/>
    </source>
</evidence>
<dbReference type="NCBIfam" id="TIGR02842">
    <property type="entry name" value="CyoC"/>
    <property type="match status" value="1"/>
</dbReference>
<comment type="similarity">
    <text evidence="2 18">Belongs to the cytochrome c oxidase subunit 3 family.</text>
</comment>
<keyword evidence="10" id="KW-0560">Oxidoreductase</keyword>
<reference evidence="22" key="1">
    <citation type="submission" date="2013-11" db="EMBL/GenBank/DDBJ databases">
        <title>Symbiont-containing voluminous jelly as an extraordinary maternal gift for overwintering insect nymphs.</title>
        <authorList>
            <person name="Kaiwa N."/>
            <person name="Hosokawa T."/>
            <person name="Nikoh N."/>
            <person name="Meng X.Y."/>
            <person name="Tanahashi M."/>
            <person name="Moriyama M."/>
            <person name="Maeda T."/>
            <person name="Yamaguchi K."/>
            <person name="Shigenobu S."/>
            <person name="Ito M."/>
            <person name="Fukatsu T."/>
        </authorList>
    </citation>
    <scope>NUCLEOTIDE SEQUENCE [LARGE SCALE GENOMIC DNA]</scope>
    <source>
        <strain evidence="22">UwTKB</strain>
    </source>
</reference>
<keyword evidence="8" id="KW-0249">Electron transport</keyword>
<dbReference type="InterPro" id="IPR000298">
    <property type="entry name" value="Cyt_c_oxidase-like_su3"/>
</dbReference>
<evidence type="ECO:0000256" key="15">
    <source>
        <dbReference type="ARBA" id="ARBA00032189"/>
    </source>
</evidence>
<evidence type="ECO:0000256" key="10">
    <source>
        <dbReference type="ARBA" id="ARBA00023002"/>
    </source>
</evidence>
<dbReference type="PANTHER" id="PTHR11403:SF2">
    <property type="entry name" value="CYTOCHROME BO(3) UBIQUINOL OXIDASE SUBUNIT 3"/>
    <property type="match status" value="1"/>
</dbReference>
<dbReference type="InterPro" id="IPR024791">
    <property type="entry name" value="Cyt_c/ubiquinol_Oxase_su3"/>
</dbReference>
<dbReference type="Proteomes" id="UP000031627">
    <property type="component" value="Chromosome"/>
</dbReference>
<dbReference type="OrthoDB" id="9810850at2"/>
<organism evidence="21 22">
    <name type="scientific">Candidatus Tachikawaea gelatinosa</name>
    <dbReference type="NCBI Taxonomy" id="1410383"/>
    <lineage>
        <taxon>Bacteria</taxon>
        <taxon>Pseudomonadati</taxon>
        <taxon>Pseudomonadota</taxon>
        <taxon>Gammaproteobacteria</taxon>
        <taxon>Enterobacterales</taxon>
        <taxon>Enterobacteriaceae</taxon>
        <taxon>Candidatus Tachikawaea</taxon>
    </lineage>
</organism>
<feature type="transmembrane region" description="Helical" evidence="19">
    <location>
        <begin position="62"/>
        <end position="82"/>
    </location>
</feature>
<evidence type="ECO:0000256" key="9">
    <source>
        <dbReference type="ARBA" id="ARBA00022989"/>
    </source>
</evidence>
<evidence type="ECO:0000256" key="5">
    <source>
        <dbReference type="ARBA" id="ARBA00022448"/>
    </source>
</evidence>
<dbReference type="Gene3D" id="1.20.120.80">
    <property type="entry name" value="Cytochrome c oxidase, subunit III, four-helix bundle"/>
    <property type="match status" value="1"/>
</dbReference>
<evidence type="ECO:0000256" key="4">
    <source>
        <dbReference type="ARBA" id="ARBA00014687"/>
    </source>
</evidence>